<dbReference type="AlphaFoldDB" id="A0A815M5K6"/>
<name>A0A815M5K6_9BILA</name>
<evidence type="ECO:0000313" key="3">
    <source>
        <dbReference type="Proteomes" id="UP000663832"/>
    </source>
</evidence>
<evidence type="ECO:0000313" key="2">
    <source>
        <dbReference type="EMBL" id="CAF1414782.1"/>
    </source>
</evidence>
<accession>A0A815M5K6</accession>
<proteinExistence type="predicted"/>
<reference evidence="2" key="1">
    <citation type="submission" date="2021-02" db="EMBL/GenBank/DDBJ databases">
        <authorList>
            <person name="Nowell W R."/>
        </authorList>
    </citation>
    <scope>NUCLEOTIDE SEQUENCE</scope>
</reference>
<comment type="caution">
    <text evidence="2">The sequence shown here is derived from an EMBL/GenBank/DDBJ whole genome shotgun (WGS) entry which is preliminary data.</text>
</comment>
<evidence type="ECO:0000313" key="1">
    <source>
        <dbReference type="EMBL" id="CAF1180371.1"/>
    </source>
</evidence>
<dbReference type="Proteomes" id="UP000663877">
    <property type="component" value="Unassembled WGS sequence"/>
</dbReference>
<organism evidence="2 3">
    <name type="scientific">Adineta steineri</name>
    <dbReference type="NCBI Taxonomy" id="433720"/>
    <lineage>
        <taxon>Eukaryota</taxon>
        <taxon>Metazoa</taxon>
        <taxon>Spiralia</taxon>
        <taxon>Gnathifera</taxon>
        <taxon>Rotifera</taxon>
        <taxon>Eurotatoria</taxon>
        <taxon>Bdelloidea</taxon>
        <taxon>Adinetida</taxon>
        <taxon>Adinetidae</taxon>
        <taxon>Adineta</taxon>
    </lineage>
</organism>
<dbReference type="EMBL" id="CAJNOM010000397">
    <property type="protein sequence ID" value="CAF1414782.1"/>
    <property type="molecule type" value="Genomic_DNA"/>
</dbReference>
<keyword evidence="3" id="KW-1185">Reference proteome</keyword>
<dbReference type="Proteomes" id="UP000663832">
    <property type="component" value="Unassembled WGS sequence"/>
</dbReference>
<protein>
    <submittedName>
        <fullName evidence="2">Uncharacterized protein</fullName>
    </submittedName>
</protein>
<dbReference type="EMBL" id="CAJNOI010000203">
    <property type="protein sequence ID" value="CAF1180371.1"/>
    <property type="molecule type" value="Genomic_DNA"/>
</dbReference>
<sequence>MHRTFINKLGTYRIFQADHLRAARRVENEVAGQLENDVVGEVSEIEYGRRERFEPGLGLGARPAYKPERNVCILWTPQSAMAYQQFLSRMGNMGNMGGYSMGGMGGMNGLPMGGMGGMNGSPMGGMGGMNGSPMGNFGGLEPKIRVIYPM</sequence>
<gene>
    <name evidence="1" type="ORF">BJG266_LOCUS25728</name>
    <name evidence="2" type="ORF">QVE165_LOCUS37784</name>
</gene>